<gene>
    <name evidence="1" type="ORF">BECKSD772D_GA0070982_101533</name>
</gene>
<reference evidence="1" key="1">
    <citation type="submission" date="2019-02" db="EMBL/GenBank/DDBJ databases">
        <authorList>
            <person name="Gruber-Vodicka R. H."/>
            <person name="Seah K. B. B."/>
        </authorList>
    </citation>
    <scope>NUCLEOTIDE SEQUENCE</scope>
    <source>
        <strain evidence="1">BECK_S127</strain>
    </source>
</reference>
<sequence length="96" mass="11283">MTGQFVEITRRLNDFSRQITELSGQLGKMTGHFLNMSRQRTEAYRAGHDWTRLNGRNYEGPLSDILQAFNQQIKEEEKMTTILQSKDYQKLRGRES</sequence>
<dbReference type="AlphaFoldDB" id="A0A451BJI6"/>
<proteinExistence type="predicted"/>
<protein>
    <submittedName>
        <fullName evidence="1">Uncharacterized protein</fullName>
    </submittedName>
</protein>
<evidence type="ECO:0000313" key="1">
    <source>
        <dbReference type="EMBL" id="VFK78459.1"/>
    </source>
</evidence>
<name>A0A451BJI6_9GAMM</name>
<accession>A0A451BJI6</accession>
<organism evidence="1">
    <name type="scientific">Candidatus Kentrum sp. SD</name>
    <dbReference type="NCBI Taxonomy" id="2126332"/>
    <lineage>
        <taxon>Bacteria</taxon>
        <taxon>Pseudomonadati</taxon>
        <taxon>Pseudomonadota</taxon>
        <taxon>Gammaproteobacteria</taxon>
        <taxon>Candidatus Kentrum</taxon>
    </lineage>
</organism>
<dbReference type="EMBL" id="CAADHB010000015">
    <property type="protein sequence ID" value="VFK78459.1"/>
    <property type="molecule type" value="Genomic_DNA"/>
</dbReference>